<gene>
    <name evidence="2" type="ORF">KTO63_06845</name>
</gene>
<evidence type="ECO:0000313" key="3">
    <source>
        <dbReference type="Proteomes" id="UP000812270"/>
    </source>
</evidence>
<organism evidence="2 3">
    <name type="scientific">Pinibacter aurantiacus</name>
    <dbReference type="NCBI Taxonomy" id="2851599"/>
    <lineage>
        <taxon>Bacteria</taxon>
        <taxon>Pseudomonadati</taxon>
        <taxon>Bacteroidota</taxon>
        <taxon>Chitinophagia</taxon>
        <taxon>Chitinophagales</taxon>
        <taxon>Chitinophagaceae</taxon>
        <taxon>Pinibacter</taxon>
    </lineage>
</organism>
<dbReference type="Proteomes" id="UP000812270">
    <property type="component" value="Unassembled WGS sequence"/>
</dbReference>
<evidence type="ECO:0000259" key="1">
    <source>
        <dbReference type="Pfam" id="PF14292"/>
    </source>
</evidence>
<comment type="caution">
    <text evidence="2">The sequence shown here is derived from an EMBL/GenBank/DDBJ whole genome shotgun (WGS) entry which is preliminary data.</text>
</comment>
<sequence>MNTMFNKFFCTLLAVGVFASCKKDETKLTYSNASFPANALTASQTNFVLSTQNDSTEVVKFAWPKTDFGFKGTITYTLQFDVPGDTATGWKNAKTVDVAGLEKSYLGVDLNSMANALGLPPGSSSQMVVRVKAVSPQYNGAASNIAPAYTNTVVLNVNPYALFLYVPGDYQTPDQWSPGTAPRIVPFSSDLGYVFEGYVYMPGGGHGFKYTNAPDWNHVNYGDAGGGKLTTDGLAGGLSVPTGGYYELIANLKDMTWKAIKTDWGIIGDARVGGDWNTDTDMTYNPATQTWSATLDMKTTGSFKFRANDGWSIDFGLNKQGKLVYSDNTIVYNPNTDNLSVSSDGNYTITLDLHVPGNYTYTLKKN</sequence>
<evidence type="ECO:0000313" key="2">
    <source>
        <dbReference type="EMBL" id="MBV4356852.1"/>
    </source>
</evidence>
<keyword evidence="3" id="KW-1185">Reference proteome</keyword>
<proteinExistence type="predicted"/>
<dbReference type="Pfam" id="PF14292">
    <property type="entry name" value="SusE"/>
    <property type="match status" value="1"/>
</dbReference>
<dbReference type="AlphaFoldDB" id="A0A9E2W7T7"/>
<dbReference type="RefSeq" id="WP_217790490.1">
    <property type="nucleotide sequence ID" value="NZ_JAHSPG010000003.1"/>
</dbReference>
<dbReference type="InterPro" id="IPR025970">
    <property type="entry name" value="SusE"/>
</dbReference>
<dbReference type="PROSITE" id="PS51257">
    <property type="entry name" value="PROKAR_LIPOPROTEIN"/>
    <property type="match status" value="1"/>
</dbReference>
<feature type="domain" description="SusE outer membrane protein" evidence="1">
    <location>
        <begin position="24"/>
        <end position="132"/>
    </location>
</feature>
<dbReference type="EMBL" id="JAHSPG010000003">
    <property type="protein sequence ID" value="MBV4356852.1"/>
    <property type="molecule type" value="Genomic_DNA"/>
</dbReference>
<dbReference type="CDD" id="cd12967">
    <property type="entry name" value="CBM_SusE-F_like_u1"/>
    <property type="match status" value="1"/>
</dbReference>
<reference evidence="2" key="1">
    <citation type="submission" date="2021-06" db="EMBL/GenBank/DDBJ databases">
        <authorList>
            <person name="Huq M.A."/>
        </authorList>
    </citation>
    <scope>NUCLEOTIDE SEQUENCE</scope>
    <source>
        <strain evidence="2">MAH-26</strain>
    </source>
</reference>
<name>A0A9E2W7T7_9BACT</name>
<protein>
    <submittedName>
        <fullName evidence="2">SusE domain-containing protein</fullName>
    </submittedName>
</protein>
<accession>A0A9E2W7T7</accession>